<feature type="transmembrane region" description="Helical" evidence="1">
    <location>
        <begin position="81"/>
        <end position="103"/>
    </location>
</feature>
<organism evidence="2 3">
    <name type="scientific">Butyrivibrio hungatei</name>
    <dbReference type="NCBI Taxonomy" id="185008"/>
    <lineage>
        <taxon>Bacteria</taxon>
        <taxon>Bacillati</taxon>
        <taxon>Bacillota</taxon>
        <taxon>Clostridia</taxon>
        <taxon>Lachnospirales</taxon>
        <taxon>Lachnospiraceae</taxon>
        <taxon>Butyrivibrio</taxon>
    </lineage>
</organism>
<proteinExistence type="predicted"/>
<keyword evidence="3" id="KW-1185">Reference proteome</keyword>
<keyword evidence="1" id="KW-0812">Transmembrane</keyword>
<dbReference type="OrthoDB" id="2003853at2"/>
<dbReference type="Proteomes" id="UP000179284">
    <property type="component" value="Chromosome I"/>
</dbReference>
<gene>
    <name evidence="2" type="ORF">bhn_I0203</name>
</gene>
<sequence>MNGSENGDDKYYYNNYNYNMTHNELDRHVNLATVAMVTGLISVPFCFFMNIGIILGGIAVVLALLSRGSQPKLLPQAKKGIIYGTIGIVVGYFVLISSFYHVLTDPTYREQLNQMSEQMNGESFDDMLKELGVTTDQ</sequence>
<name>A0A1D9NY62_9FIRM</name>
<evidence type="ECO:0000256" key="1">
    <source>
        <dbReference type="SAM" id="Phobius"/>
    </source>
</evidence>
<dbReference type="RefSeq" id="WP_071175048.1">
    <property type="nucleotide sequence ID" value="NZ_CP017831.1"/>
</dbReference>
<evidence type="ECO:0000313" key="3">
    <source>
        <dbReference type="Proteomes" id="UP000179284"/>
    </source>
</evidence>
<accession>A0A1D9NY62</accession>
<dbReference type="KEGG" id="bhu:bhn_I0203"/>
<dbReference type="EMBL" id="CP017831">
    <property type="protein sequence ID" value="AOZ95239.1"/>
    <property type="molecule type" value="Genomic_DNA"/>
</dbReference>
<protein>
    <recommendedName>
        <fullName evidence="4">DUF4190 domain-containing protein</fullName>
    </recommendedName>
</protein>
<keyword evidence="1" id="KW-1133">Transmembrane helix</keyword>
<evidence type="ECO:0008006" key="4">
    <source>
        <dbReference type="Google" id="ProtNLM"/>
    </source>
</evidence>
<feature type="transmembrane region" description="Helical" evidence="1">
    <location>
        <begin position="41"/>
        <end position="65"/>
    </location>
</feature>
<dbReference type="AlphaFoldDB" id="A0A1D9NY62"/>
<keyword evidence="1" id="KW-0472">Membrane</keyword>
<evidence type="ECO:0000313" key="2">
    <source>
        <dbReference type="EMBL" id="AOZ95239.1"/>
    </source>
</evidence>
<reference evidence="3" key="1">
    <citation type="submission" date="2016-10" db="EMBL/GenBank/DDBJ databases">
        <title>The complete genome sequence of the rumen bacterium Butyrivibrio hungatei MB2003.</title>
        <authorList>
            <person name="Palevich N."/>
            <person name="Kelly W.J."/>
            <person name="Leahy S.C."/>
            <person name="Altermann E."/>
            <person name="Rakonjac J."/>
            <person name="Attwood G.T."/>
        </authorList>
    </citation>
    <scope>NUCLEOTIDE SEQUENCE [LARGE SCALE GENOMIC DNA]</scope>
    <source>
        <strain evidence="3">MB2003</strain>
    </source>
</reference>